<evidence type="ECO:0000259" key="1">
    <source>
        <dbReference type="Pfam" id="PF12770"/>
    </source>
</evidence>
<dbReference type="Gene3D" id="3.40.50.300">
    <property type="entry name" value="P-loop containing nucleotide triphosphate hydrolases"/>
    <property type="match status" value="1"/>
</dbReference>
<protein>
    <submittedName>
        <fullName evidence="2">Tetratricopeptide repeat protein</fullName>
    </submittedName>
</protein>
<dbReference type="InterPro" id="IPR019734">
    <property type="entry name" value="TPR_rpt"/>
</dbReference>
<dbReference type="InterPro" id="IPR024983">
    <property type="entry name" value="CHAT_dom"/>
</dbReference>
<dbReference type="EMBL" id="JARFPK010000007">
    <property type="protein sequence ID" value="MDF0590106.1"/>
    <property type="molecule type" value="Genomic_DNA"/>
</dbReference>
<reference evidence="2 3" key="1">
    <citation type="submission" date="2023-03" db="EMBL/GenBank/DDBJ databases">
        <title>WGS of Methanotrichaceae archaeon Mx.</title>
        <authorList>
            <person name="Sorokin D.Y."/>
            <person name="Merkel A.Y."/>
        </authorList>
    </citation>
    <scope>NUCLEOTIDE SEQUENCE [LARGE SCALE GENOMIC DNA]</scope>
    <source>
        <strain evidence="2 3">Mx</strain>
    </source>
</reference>
<proteinExistence type="predicted"/>
<dbReference type="PANTHER" id="PTHR47691:SF3">
    <property type="entry name" value="HTH-TYPE TRANSCRIPTIONAL REGULATOR RV0890C-RELATED"/>
    <property type="match status" value="1"/>
</dbReference>
<dbReference type="InterPro" id="IPR027417">
    <property type="entry name" value="P-loop_NTPase"/>
</dbReference>
<feature type="domain" description="CHAT" evidence="1">
    <location>
        <begin position="33"/>
        <end position="201"/>
    </location>
</feature>
<organism evidence="2 3">
    <name type="scientific">Candidatus Methanocrinis natronophilus</name>
    <dbReference type="NCBI Taxonomy" id="3033396"/>
    <lineage>
        <taxon>Archaea</taxon>
        <taxon>Methanobacteriati</taxon>
        <taxon>Methanobacteriota</taxon>
        <taxon>Stenosarchaea group</taxon>
        <taxon>Methanomicrobia</taxon>
        <taxon>Methanotrichales</taxon>
        <taxon>Methanotrichaceae</taxon>
        <taxon>Methanocrinis</taxon>
    </lineage>
</organism>
<dbReference type="SUPFAM" id="SSF48452">
    <property type="entry name" value="TPR-like"/>
    <property type="match status" value="1"/>
</dbReference>
<dbReference type="PANTHER" id="PTHR47691">
    <property type="entry name" value="REGULATOR-RELATED"/>
    <property type="match status" value="1"/>
</dbReference>
<dbReference type="InterPro" id="IPR011990">
    <property type="entry name" value="TPR-like_helical_dom_sf"/>
</dbReference>
<name>A0ABT5X5Y3_9EURY</name>
<evidence type="ECO:0000313" key="2">
    <source>
        <dbReference type="EMBL" id="MDF0590106.1"/>
    </source>
</evidence>
<dbReference type="Proteomes" id="UP001220010">
    <property type="component" value="Unassembled WGS sequence"/>
</dbReference>
<gene>
    <name evidence="2" type="ORF">P0O15_02795</name>
</gene>
<comment type="caution">
    <text evidence="2">The sequence shown here is derived from an EMBL/GenBank/DDBJ whole genome shotgun (WGS) entry which is preliminary data.</text>
</comment>
<keyword evidence="3" id="KW-1185">Reference proteome</keyword>
<dbReference type="Gene3D" id="1.25.40.10">
    <property type="entry name" value="Tetratricopeptide repeat domain"/>
    <property type="match status" value="2"/>
</dbReference>
<evidence type="ECO:0000313" key="3">
    <source>
        <dbReference type="Proteomes" id="UP001220010"/>
    </source>
</evidence>
<dbReference type="SMART" id="SM00028">
    <property type="entry name" value="TPR"/>
    <property type="match status" value="5"/>
</dbReference>
<sequence>MIISRPLDESELPNIADQWALYSGLSAVKTPAKLDFLRPPTIEHLRTEILGGYDVVHFDGHGSFGRRCPNCSGLNPPESNICGRCSASLEDEEAGGYLAFEGEDGTVDSLAAEDLARMINAVPGRPTKLVILSACESAKGGEASLLAVLRREGVPAVLGMKEPVPVELTVALSRPLYAFLGAGLEIGEAFCQALSSISKLSQSEPGTPAPDIPVLEGEGTRARIVDRPMRGEVVVGRERIFGVPEYDFVGEFIRGDPPRGRKGLLARTVRALLAGERLVVLTGQGGIGKSVLGAEAARRIAWRYPGGVFWRSGADIENLGLNELLDGFVNVFGYEFRTRLVDEKRDIVLGYLRDFGTASLIVVDNAETIKDPAVFRFLEGMPKPSASLVTSREALEREGAHIDIDEMEPSEATRLFIVEARRRKSGWGKKLTSSDLEALEVISRHLDGHPLAIKLAAAMVGSDSLATICQRVLAAPHKEVSTRFDFSYNPLPASEKELLHRMAAFASSATEEVIQLACAHPDFVGDKVLPQWRDDLTELVRKSFVDTVPVTAFDDSGNEVTWQRYRLHSLMRQYAAGKAGEEAMKIHRQRAANLFLVYAEQFRQNFDALEAERKNVFAGMDWAYQLKGTPDAQEIVIRYASALLQAKDGVIGYLLVRGYWFEARKRAEQALEVAYIKDDKKSLASAYRALGLLSEHSGNHSKAERYYLDSLKIEHMRRNRSGVSITLNQLGSVAYSNHSWDKAYRCYSVSLRIKRELDDKRGIAYTLGNLGNLALRQEDTPEARSLFLEVLDICEKLKDEDCIARAYFQLSELAQKENNLEEARTLIQKSLNILRRSGEKHGIALNLARLGTIEQSVGNYVAAIQMWTQAYVLLDELKSPDKSFINNSFNQLRDLLGVEEFENVCREAGIALVFK</sequence>
<dbReference type="Pfam" id="PF13424">
    <property type="entry name" value="TPR_12"/>
    <property type="match status" value="1"/>
</dbReference>
<accession>A0ABT5X5Y3</accession>
<dbReference type="SUPFAM" id="SSF52540">
    <property type="entry name" value="P-loop containing nucleoside triphosphate hydrolases"/>
    <property type="match status" value="1"/>
</dbReference>
<dbReference type="Pfam" id="PF12770">
    <property type="entry name" value="CHAT"/>
    <property type="match status" value="1"/>
</dbReference>